<dbReference type="Gene3D" id="1.20.1300.10">
    <property type="entry name" value="Fumarate reductase/succinate dehydrogenase, transmembrane subunit"/>
    <property type="match status" value="1"/>
</dbReference>
<evidence type="ECO:0000256" key="6">
    <source>
        <dbReference type="ARBA" id="ARBA00023004"/>
    </source>
</evidence>
<proteinExistence type="predicted"/>
<feature type="transmembrane region" description="Helical" evidence="8">
    <location>
        <begin position="88"/>
        <end position="108"/>
    </location>
</feature>
<evidence type="ECO:0000256" key="3">
    <source>
        <dbReference type="ARBA" id="ARBA00022692"/>
    </source>
</evidence>
<keyword evidence="3 8" id="KW-0812">Transmembrane</keyword>
<evidence type="ECO:0000256" key="5">
    <source>
        <dbReference type="ARBA" id="ARBA00022989"/>
    </source>
</evidence>
<keyword evidence="6" id="KW-0408">Iron</keyword>
<evidence type="ECO:0000256" key="2">
    <source>
        <dbReference type="ARBA" id="ARBA00022617"/>
    </source>
</evidence>
<protein>
    <submittedName>
        <fullName evidence="9">Cytochrome b subunit of succinate dehydrogenase, Sdh3p</fullName>
    </submittedName>
</protein>
<evidence type="ECO:0000313" key="10">
    <source>
        <dbReference type="Proteomes" id="UP001271007"/>
    </source>
</evidence>
<dbReference type="SUPFAM" id="SSF81343">
    <property type="entry name" value="Fumarate reductase respiratory complex transmembrane subunits"/>
    <property type="match status" value="1"/>
</dbReference>
<evidence type="ECO:0000256" key="8">
    <source>
        <dbReference type="SAM" id="Phobius"/>
    </source>
</evidence>
<evidence type="ECO:0000256" key="1">
    <source>
        <dbReference type="ARBA" id="ARBA00004370"/>
    </source>
</evidence>
<evidence type="ECO:0000256" key="7">
    <source>
        <dbReference type="ARBA" id="ARBA00023136"/>
    </source>
</evidence>
<sequence length="185" mass="20406">MLAQRAMQQSLRRLAVQHPALRLSTPAAIATGIYHQKRFAAATTISEATEHDKILARQRLNRPVAPHLAIYNAQITWYLSGLNRITGCTLSGAFYIFGSLYLIAPYIGLHMESAAIAASFGAWPLILKIATKAFFAFPFTFHCLNGLRHLSWDTTHLISNQKVIQTGWTVVALSVFSAIGLTLLV</sequence>
<reference evidence="9" key="1">
    <citation type="submission" date="2023-04" db="EMBL/GenBank/DDBJ databases">
        <title>Black Yeasts Isolated from many extreme environments.</title>
        <authorList>
            <person name="Coleine C."/>
            <person name="Stajich J.E."/>
            <person name="Selbmann L."/>
        </authorList>
    </citation>
    <scope>NUCLEOTIDE SEQUENCE</scope>
    <source>
        <strain evidence="9">CCFEE 5312</strain>
    </source>
</reference>
<feature type="transmembrane region" description="Helical" evidence="8">
    <location>
        <begin position="120"/>
        <end position="142"/>
    </location>
</feature>
<dbReference type="EMBL" id="JAWDJX010000056">
    <property type="protein sequence ID" value="KAK3047837.1"/>
    <property type="molecule type" value="Genomic_DNA"/>
</dbReference>
<evidence type="ECO:0000256" key="4">
    <source>
        <dbReference type="ARBA" id="ARBA00022723"/>
    </source>
</evidence>
<organism evidence="9 10">
    <name type="scientific">Extremus antarcticus</name>
    <dbReference type="NCBI Taxonomy" id="702011"/>
    <lineage>
        <taxon>Eukaryota</taxon>
        <taxon>Fungi</taxon>
        <taxon>Dikarya</taxon>
        <taxon>Ascomycota</taxon>
        <taxon>Pezizomycotina</taxon>
        <taxon>Dothideomycetes</taxon>
        <taxon>Dothideomycetidae</taxon>
        <taxon>Mycosphaerellales</taxon>
        <taxon>Extremaceae</taxon>
        <taxon>Extremus</taxon>
    </lineage>
</organism>
<dbReference type="AlphaFoldDB" id="A0AAJ0D795"/>
<comment type="subcellular location">
    <subcellularLocation>
        <location evidence="1">Membrane</location>
    </subcellularLocation>
</comment>
<gene>
    <name evidence="9" type="primary">SDH3</name>
    <name evidence="9" type="ORF">LTR09_010812</name>
</gene>
<dbReference type="Pfam" id="PF01127">
    <property type="entry name" value="Sdh_cyt"/>
    <property type="match status" value="1"/>
</dbReference>
<keyword evidence="10" id="KW-1185">Reference proteome</keyword>
<dbReference type="InterPro" id="IPR000701">
    <property type="entry name" value="SuccDH_FuR_B_TM-su"/>
</dbReference>
<dbReference type="Proteomes" id="UP001271007">
    <property type="component" value="Unassembled WGS sequence"/>
</dbReference>
<keyword evidence="4" id="KW-0479">Metal-binding</keyword>
<dbReference type="PANTHER" id="PTHR10978:SF5">
    <property type="entry name" value="SUCCINATE DEHYDROGENASE CYTOCHROME B560 SUBUNIT, MITOCHONDRIAL"/>
    <property type="match status" value="1"/>
</dbReference>
<dbReference type="NCBIfam" id="TIGR02970">
    <property type="entry name" value="succ_dehyd_cytB"/>
    <property type="match status" value="1"/>
</dbReference>
<feature type="transmembrane region" description="Helical" evidence="8">
    <location>
        <begin position="163"/>
        <end position="184"/>
    </location>
</feature>
<dbReference type="GO" id="GO:0006121">
    <property type="term" value="P:mitochondrial electron transport, succinate to ubiquinone"/>
    <property type="evidence" value="ECO:0007669"/>
    <property type="project" value="TreeGrafter"/>
</dbReference>
<keyword evidence="5 8" id="KW-1133">Transmembrane helix</keyword>
<keyword evidence="2" id="KW-0349">Heme</keyword>
<dbReference type="GO" id="GO:0009055">
    <property type="term" value="F:electron transfer activity"/>
    <property type="evidence" value="ECO:0007669"/>
    <property type="project" value="InterPro"/>
</dbReference>
<dbReference type="GO" id="GO:0005739">
    <property type="term" value="C:mitochondrion"/>
    <property type="evidence" value="ECO:0007669"/>
    <property type="project" value="GOC"/>
</dbReference>
<dbReference type="CDD" id="cd03499">
    <property type="entry name" value="SQR_TypeC_SdhC"/>
    <property type="match status" value="1"/>
</dbReference>
<name>A0AAJ0D795_9PEZI</name>
<keyword evidence="7 8" id="KW-0472">Membrane</keyword>
<dbReference type="GO" id="GO:0016020">
    <property type="term" value="C:membrane"/>
    <property type="evidence" value="ECO:0007669"/>
    <property type="project" value="UniProtKB-SubCell"/>
</dbReference>
<dbReference type="PANTHER" id="PTHR10978">
    <property type="entry name" value="SUCCINATE DEHYDROGENASE CYTOCHROME B560 SUBUNIT"/>
    <property type="match status" value="1"/>
</dbReference>
<dbReference type="GO" id="GO:0046872">
    <property type="term" value="F:metal ion binding"/>
    <property type="evidence" value="ECO:0007669"/>
    <property type="project" value="UniProtKB-KW"/>
</dbReference>
<comment type="caution">
    <text evidence="9">The sequence shown here is derived from an EMBL/GenBank/DDBJ whole genome shotgun (WGS) entry which is preliminary data.</text>
</comment>
<dbReference type="InterPro" id="IPR014314">
    <property type="entry name" value="Succ_DH_cytb556"/>
</dbReference>
<evidence type="ECO:0000313" key="9">
    <source>
        <dbReference type="EMBL" id="KAK3047837.1"/>
    </source>
</evidence>
<accession>A0AAJ0D795</accession>
<dbReference type="GO" id="GO:0006099">
    <property type="term" value="P:tricarboxylic acid cycle"/>
    <property type="evidence" value="ECO:0007669"/>
    <property type="project" value="InterPro"/>
</dbReference>
<dbReference type="InterPro" id="IPR034804">
    <property type="entry name" value="SQR/QFR_C/D"/>
</dbReference>